<reference evidence="12" key="1">
    <citation type="submission" date="2022-07" db="EMBL/GenBank/DDBJ databases">
        <title>Evaluation of T. orientalis genome assembly methods using nanopore sequencing and analysis of variation between genomes.</title>
        <authorList>
            <person name="Yam J."/>
            <person name="Micallef M.L."/>
            <person name="Liu M."/>
            <person name="Djordjevic S.P."/>
            <person name="Bogema D.R."/>
            <person name="Jenkins C."/>
        </authorList>
    </citation>
    <scope>NUCLEOTIDE SEQUENCE</scope>
    <source>
        <strain evidence="12">Goon Nure</strain>
    </source>
</reference>
<evidence type="ECO:0000256" key="10">
    <source>
        <dbReference type="ARBA" id="ARBA00023170"/>
    </source>
</evidence>
<evidence type="ECO:0000256" key="6">
    <source>
        <dbReference type="ARBA" id="ARBA00022892"/>
    </source>
</evidence>
<keyword evidence="4 11" id="KW-0812">Transmembrane</keyword>
<dbReference type="PROSITE" id="PS00952">
    <property type="entry name" value="ER_LUMEN_RECEPTOR_2"/>
    <property type="match status" value="1"/>
</dbReference>
<comment type="subcellular location">
    <subcellularLocation>
        <location evidence="1 11">Endoplasmic reticulum membrane</location>
        <topology evidence="1 11">Multi-pass membrane protein</topology>
    </subcellularLocation>
</comment>
<evidence type="ECO:0000256" key="1">
    <source>
        <dbReference type="ARBA" id="ARBA00004477"/>
    </source>
</evidence>
<feature type="transmembrane region" description="Helical" evidence="11">
    <location>
        <begin position="127"/>
        <end position="144"/>
    </location>
</feature>
<feature type="transmembrane region" description="Helical" evidence="11">
    <location>
        <begin position="179"/>
        <end position="205"/>
    </location>
</feature>
<dbReference type="GO" id="GO:0016192">
    <property type="term" value="P:vesicle-mediated transport"/>
    <property type="evidence" value="ECO:0007669"/>
    <property type="project" value="UniProtKB-KW"/>
</dbReference>
<name>A0A976SJN9_THEOR</name>
<dbReference type="AlphaFoldDB" id="A0A976SJN9"/>
<gene>
    <name evidence="12" type="primary">ERD2</name>
    <name evidence="12" type="ORF">MACK_003962</name>
</gene>
<comment type="similarity">
    <text evidence="2 11">Belongs to the ERD2 family.</text>
</comment>
<evidence type="ECO:0000256" key="8">
    <source>
        <dbReference type="ARBA" id="ARBA00022989"/>
    </source>
</evidence>
<evidence type="ECO:0000256" key="5">
    <source>
        <dbReference type="ARBA" id="ARBA00022824"/>
    </source>
</evidence>
<evidence type="ECO:0000256" key="3">
    <source>
        <dbReference type="ARBA" id="ARBA00022448"/>
    </source>
</evidence>
<proteinExistence type="inferred from homology"/>
<dbReference type="GO" id="GO:0015031">
    <property type="term" value="P:protein transport"/>
    <property type="evidence" value="ECO:0007669"/>
    <property type="project" value="UniProtKB-KW"/>
</dbReference>
<accession>A0A976SJN9</accession>
<dbReference type="GO" id="GO:0005789">
    <property type="term" value="C:endoplasmic reticulum membrane"/>
    <property type="evidence" value="ECO:0007669"/>
    <property type="project" value="UniProtKB-SubCell"/>
</dbReference>
<feature type="transmembrane region" description="Helical" evidence="11">
    <location>
        <begin position="156"/>
        <end position="173"/>
    </location>
</feature>
<keyword evidence="5 11" id="KW-0256">Endoplasmic reticulum</keyword>
<evidence type="ECO:0000256" key="9">
    <source>
        <dbReference type="ARBA" id="ARBA00023136"/>
    </source>
</evidence>
<comment type="caution">
    <text evidence="11">Lacks conserved residue(s) required for the propagation of feature annotation.</text>
</comment>
<dbReference type="InterPro" id="IPR000133">
    <property type="entry name" value="ER_ret_rcpt"/>
</dbReference>
<evidence type="ECO:0000313" key="12">
    <source>
        <dbReference type="EMBL" id="UVC50096.1"/>
    </source>
</evidence>
<evidence type="ECO:0000313" key="13">
    <source>
        <dbReference type="Proteomes" id="UP000244811"/>
    </source>
</evidence>
<dbReference type="Proteomes" id="UP000244811">
    <property type="component" value="Chromosome 4"/>
</dbReference>
<evidence type="ECO:0000256" key="2">
    <source>
        <dbReference type="ARBA" id="ARBA00010120"/>
    </source>
</evidence>
<keyword evidence="6" id="KW-0931">ER-Golgi transport</keyword>
<dbReference type="EMBL" id="CP056072">
    <property type="protein sequence ID" value="UVC50096.1"/>
    <property type="molecule type" value="Genomic_DNA"/>
</dbReference>
<keyword evidence="7 11" id="KW-0653">Protein transport</keyword>
<dbReference type="PANTHER" id="PTHR10585">
    <property type="entry name" value="ER LUMEN PROTEIN RETAINING RECEPTOR"/>
    <property type="match status" value="1"/>
</dbReference>
<dbReference type="PROSITE" id="PS00951">
    <property type="entry name" value="ER_LUMEN_RECEPTOR_1"/>
    <property type="match status" value="1"/>
</dbReference>
<keyword evidence="10 11" id="KW-0675">Receptor</keyword>
<feature type="transmembrane region" description="Helical" evidence="11">
    <location>
        <begin position="64"/>
        <end position="81"/>
    </location>
</feature>
<dbReference type="PRINTS" id="PR00660">
    <property type="entry name" value="ERLUMENR"/>
</dbReference>
<keyword evidence="8 11" id="KW-1133">Transmembrane helix</keyword>
<dbReference type="GO" id="GO:0046923">
    <property type="term" value="F:ER retention sequence binding"/>
    <property type="evidence" value="ECO:0007669"/>
    <property type="project" value="InterPro"/>
</dbReference>
<evidence type="ECO:0000256" key="7">
    <source>
        <dbReference type="ARBA" id="ARBA00022927"/>
    </source>
</evidence>
<protein>
    <recommendedName>
        <fullName evidence="11">ER lumen protein-retaining receptor</fullName>
    </recommendedName>
</protein>
<keyword evidence="9 11" id="KW-0472">Membrane</keyword>
<dbReference type="GO" id="GO:0006621">
    <property type="term" value="P:protein retention in ER lumen"/>
    <property type="evidence" value="ECO:0007669"/>
    <property type="project" value="InterPro"/>
</dbReference>
<evidence type="ECO:0000256" key="11">
    <source>
        <dbReference type="RuleBase" id="RU000634"/>
    </source>
</evidence>
<evidence type="ECO:0000256" key="4">
    <source>
        <dbReference type="ARBA" id="ARBA00022692"/>
    </source>
</evidence>
<organism evidence="12 13">
    <name type="scientific">Theileria orientalis</name>
    <dbReference type="NCBI Taxonomy" id="68886"/>
    <lineage>
        <taxon>Eukaryota</taxon>
        <taxon>Sar</taxon>
        <taxon>Alveolata</taxon>
        <taxon>Apicomplexa</taxon>
        <taxon>Aconoidasida</taxon>
        <taxon>Piroplasmida</taxon>
        <taxon>Theileriidae</taxon>
        <taxon>Theileria</taxon>
    </lineage>
</organism>
<dbReference type="Pfam" id="PF00810">
    <property type="entry name" value="ER_lumen_recept"/>
    <property type="match status" value="1"/>
</dbReference>
<sequence length="223" mass="26589">MSMNLFRLSGDMCHVVSLLLLIWKLKTSKNCLGISARMQELYLIVFVCRYMDLFLYFISLYNTIMKVLFLVITSFSIYLIRFKPPISQTYNRKIDKFSYEKYLLGPVLALTLLTTKTYKFFDITWTYSIWLESVAILPQLTMLYQQREVENITSHYVATMGLYRAFYLINWVYRYFFETPSFVCIVCWVAGFIQTALYVDFFYYFAKSKWYGKKLVLPFTGDV</sequence>
<keyword evidence="3 11" id="KW-0813">Transport</keyword>